<dbReference type="GeneID" id="64255585"/>
<dbReference type="Gene3D" id="1.10.10.10">
    <property type="entry name" value="Winged helix-like DNA-binding domain superfamily/Winged helix DNA-binding domain"/>
    <property type="match status" value="1"/>
</dbReference>
<dbReference type="InterPro" id="IPR036390">
    <property type="entry name" value="WH_DNA-bd_sf"/>
</dbReference>
<feature type="domain" description="HTH marR-type" evidence="1">
    <location>
        <begin position="84"/>
        <end position="220"/>
    </location>
</feature>
<evidence type="ECO:0000313" key="2">
    <source>
        <dbReference type="EMBL" id="OMG38144.1"/>
    </source>
</evidence>
<evidence type="ECO:0000259" key="1">
    <source>
        <dbReference type="PROSITE" id="PS50995"/>
    </source>
</evidence>
<protein>
    <submittedName>
        <fullName evidence="2">MarR family transcriptional regulator</fullName>
    </submittedName>
</protein>
<proteinExistence type="predicted"/>
<name>A0A854DCM7_ACTNA</name>
<gene>
    <name evidence="2" type="ORF">BKH33_02325</name>
</gene>
<sequence>MITAERTMVEPTAYTEDVEMKWTQSDQEAVEATYSQESAEVAGRAECGQEPAGTCGQVLTEACGQNDSSEQSTQGGFRRLDEIEMDAWRAFLAASTSVTARLNRELEAGCGISMHEYEILVRLSEAPEQTLRMSTLAEHVSHSRSRLTHTVRRLENVGYVERSSCDSDRRGVNCALTPAGLDFLRRAAPVHLDGVRRHVIDRLSREQQVALAELMKVVAQAPDDSGVSAVSASSAS</sequence>
<dbReference type="PROSITE" id="PS50995">
    <property type="entry name" value="HTH_MARR_2"/>
    <property type="match status" value="1"/>
</dbReference>
<dbReference type="InterPro" id="IPR036388">
    <property type="entry name" value="WH-like_DNA-bd_sf"/>
</dbReference>
<evidence type="ECO:0000313" key="3">
    <source>
        <dbReference type="Proteomes" id="UP000187035"/>
    </source>
</evidence>
<dbReference type="GO" id="GO:0003700">
    <property type="term" value="F:DNA-binding transcription factor activity"/>
    <property type="evidence" value="ECO:0007669"/>
    <property type="project" value="InterPro"/>
</dbReference>
<dbReference type="Proteomes" id="UP000187035">
    <property type="component" value="Unassembled WGS sequence"/>
</dbReference>
<dbReference type="RefSeq" id="WP_003779913.1">
    <property type="nucleotide sequence ID" value="NZ_CAJPQD010000003.1"/>
</dbReference>
<dbReference type="SUPFAM" id="SSF46785">
    <property type="entry name" value="Winged helix' DNA-binding domain"/>
    <property type="match status" value="1"/>
</dbReference>
<comment type="caution">
    <text evidence="2">The sequence shown here is derived from an EMBL/GenBank/DDBJ whole genome shotgun (WGS) entry which is preliminary data.</text>
</comment>
<dbReference type="PRINTS" id="PR00598">
    <property type="entry name" value="HTHMARR"/>
</dbReference>
<organism evidence="2 3">
    <name type="scientific">Actinomyces naeslundii</name>
    <dbReference type="NCBI Taxonomy" id="1655"/>
    <lineage>
        <taxon>Bacteria</taxon>
        <taxon>Bacillati</taxon>
        <taxon>Actinomycetota</taxon>
        <taxon>Actinomycetes</taxon>
        <taxon>Actinomycetales</taxon>
        <taxon>Actinomycetaceae</taxon>
        <taxon>Actinomyces</taxon>
    </lineage>
</organism>
<dbReference type="PANTHER" id="PTHR33164">
    <property type="entry name" value="TRANSCRIPTIONAL REGULATOR, MARR FAMILY"/>
    <property type="match status" value="1"/>
</dbReference>
<dbReference type="InterPro" id="IPR039422">
    <property type="entry name" value="MarR/SlyA-like"/>
</dbReference>
<dbReference type="SMART" id="SM00347">
    <property type="entry name" value="HTH_MARR"/>
    <property type="match status" value="1"/>
</dbReference>
<dbReference type="InterPro" id="IPR000835">
    <property type="entry name" value="HTH_MarR-typ"/>
</dbReference>
<dbReference type="Pfam" id="PF01047">
    <property type="entry name" value="MarR"/>
    <property type="match status" value="1"/>
</dbReference>
<dbReference type="AlphaFoldDB" id="A0A854DCM7"/>
<reference evidence="2 3" key="1">
    <citation type="submission" date="2016-12" db="EMBL/GenBank/DDBJ databases">
        <title>Genomic comparison of strains in the 'Actinomyces naeslundii' group.</title>
        <authorList>
            <person name="Mughal S.R."/>
            <person name="Do T."/>
            <person name="Gilbert S.C."/>
            <person name="Witherden E.A."/>
            <person name="Didelot X."/>
            <person name="Beighton D."/>
        </authorList>
    </citation>
    <scope>NUCLEOTIDE SEQUENCE [LARGE SCALE GENOMIC DNA]</scope>
    <source>
        <strain evidence="2 3">NCTC 10301</strain>
    </source>
</reference>
<accession>A0A854DCM7</accession>
<dbReference type="PANTHER" id="PTHR33164:SF99">
    <property type="entry name" value="MARR FAMILY REGULATORY PROTEIN"/>
    <property type="match status" value="1"/>
</dbReference>
<dbReference type="EMBL" id="MSRR01000004">
    <property type="protein sequence ID" value="OMG38144.1"/>
    <property type="molecule type" value="Genomic_DNA"/>
</dbReference>
<dbReference type="GO" id="GO:0006950">
    <property type="term" value="P:response to stress"/>
    <property type="evidence" value="ECO:0007669"/>
    <property type="project" value="TreeGrafter"/>
</dbReference>